<dbReference type="Proteomes" id="UP001516023">
    <property type="component" value="Unassembled WGS sequence"/>
</dbReference>
<evidence type="ECO:0000313" key="1">
    <source>
        <dbReference type="EMBL" id="KAL3798388.1"/>
    </source>
</evidence>
<comment type="caution">
    <text evidence="1">The sequence shown here is derived from an EMBL/GenBank/DDBJ whole genome shotgun (WGS) entry which is preliminary data.</text>
</comment>
<organism evidence="1 2">
    <name type="scientific">Cyclotella cryptica</name>
    <dbReference type="NCBI Taxonomy" id="29204"/>
    <lineage>
        <taxon>Eukaryota</taxon>
        <taxon>Sar</taxon>
        <taxon>Stramenopiles</taxon>
        <taxon>Ochrophyta</taxon>
        <taxon>Bacillariophyta</taxon>
        <taxon>Coscinodiscophyceae</taxon>
        <taxon>Thalassiosirophycidae</taxon>
        <taxon>Stephanodiscales</taxon>
        <taxon>Stephanodiscaceae</taxon>
        <taxon>Cyclotella</taxon>
    </lineage>
</organism>
<dbReference type="EMBL" id="JABMIG020000046">
    <property type="protein sequence ID" value="KAL3798388.1"/>
    <property type="molecule type" value="Genomic_DNA"/>
</dbReference>
<gene>
    <name evidence="1" type="ORF">HJC23_005041</name>
</gene>
<accession>A0ABD3QEQ3</accession>
<name>A0ABD3QEQ3_9STRA</name>
<sequence>MVSTPKLTLLTATASSALSTTHAFVTTPNSIPRLSIATTSGIRYANPQGQDGEEKAWLVDESIQTKEEQNAAAPLDFQFPNPFAELMDMLSNFDDVVDDFFNKRMGNGEVFYGKRKYKPSGNVESEYNGYGFSDWRKIQAAKEFREERARMREEQLKGKDGMD</sequence>
<proteinExistence type="predicted"/>
<protein>
    <submittedName>
        <fullName evidence="1">Uncharacterized protein</fullName>
    </submittedName>
</protein>
<reference evidence="1 2" key="1">
    <citation type="journal article" date="2020" name="G3 (Bethesda)">
        <title>Improved Reference Genome for Cyclotella cryptica CCMP332, a Model for Cell Wall Morphogenesis, Salinity Adaptation, and Lipid Production in Diatoms (Bacillariophyta).</title>
        <authorList>
            <person name="Roberts W.R."/>
            <person name="Downey K.M."/>
            <person name="Ruck E.C."/>
            <person name="Traller J.C."/>
            <person name="Alverson A.J."/>
        </authorList>
    </citation>
    <scope>NUCLEOTIDE SEQUENCE [LARGE SCALE GENOMIC DNA]</scope>
    <source>
        <strain evidence="1 2">CCMP332</strain>
    </source>
</reference>
<evidence type="ECO:0000313" key="2">
    <source>
        <dbReference type="Proteomes" id="UP001516023"/>
    </source>
</evidence>
<keyword evidence="2" id="KW-1185">Reference proteome</keyword>
<dbReference type="AlphaFoldDB" id="A0ABD3QEQ3"/>